<feature type="region of interest" description="Disordered" evidence="1">
    <location>
        <begin position="137"/>
        <end position="195"/>
    </location>
</feature>
<dbReference type="eggNOG" id="ENOG502T2TI">
    <property type="taxonomic scope" value="Eukaryota"/>
</dbReference>
<feature type="compositionally biased region" description="Polar residues" evidence="1">
    <location>
        <begin position="170"/>
        <end position="180"/>
    </location>
</feature>
<proteinExistence type="predicted"/>
<protein>
    <recommendedName>
        <fullName evidence="4">FLZ-type domain-containing protein</fullName>
    </recommendedName>
</protein>
<dbReference type="EMBL" id="ANIZ01001573">
    <property type="protein sequence ID" value="ETI46429.1"/>
    <property type="molecule type" value="Genomic_DNA"/>
</dbReference>
<gene>
    <name evidence="2" type="ORF">F443_09199</name>
</gene>
<sequence length="277" mass="31302">KDVEHWATIQMPNNRSFKKELRRALKLLKFYFKVSISFRSDCRGVRNGPSESLDHQRIRPIYRTNSSDDIIKRRKLTFQLANTRSLQSQSMNQATRITSNQQTSETKTRCSQEGMVSRPSFASRMLRLVFKRRQRSADERAKSWPGCAEPAPVPTKRSQPSATIAIPHSFGSSAPSTAYTRPQHARKQSIGSSSEASWRQRQVRCANCEQLFFKSMSIVSSTTGYFCSLDCKTNLEYLTLLQGVVDAQDFGFDASSAAWTPVELSCSDKGQDCSGWS</sequence>
<feature type="non-terminal residue" evidence="2">
    <location>
        <position position="1"/>
    </location>
</feature>
<feature type="region of interest" description="Disordered" evidence="1">
    <location>
        <begin position="87"/>
        <end position="116"/>
    </location>
</feature>
<comment type="caution">
    <text evidence="2">The sequence shown here is derived from an EMBL/GenBank/DDBJ whole genome shotgun (WGS) entry which is preliminary data.</text>
</comment>
<evidence type="ECO:0000313" key="3">
    <source>
        <dbReference type="Proteomes" id="UP000018721"/>
    </source>
</evidence>
<keyword evidence="3" id="KW-1185">Reference proteome</keyword>
<reference evidence="2 3" key="1">
    <citation type="submission" date="2013-11" db="EMBL/GenBank/DDBJ databases">
        <title>The Genome Sequence of Phytophthora parasitica P1569.</title>
        <authorList>
            <consortium name="The Broad Institute Genomics Platform"/>
            <person name="Russ C."/>
            <person name="Tyler B."/>
            <person name="Panabieres F."/>
            <person name="Shan W."/>
            <person name="Tripathy S."/>
            <person name="Grunwald N."/>
            <person name="Machado M."/>
            <person name="Johnson C.S."/>
            <person name="Arredondo F."/>
            <person name="Hong C."/>
            <person name="Coffey M."/>
            <person name="Young S.K."/>
            <person name="Zeng Q."/>
            <person name="Gargeya S."/>
            <person name="Fitzgerald M."/>
            <person name="Abouelleil A."/>
            <person name="Alvarado L."/>
            <person name="Chapman S.B."/>
            <person name="Gainer-Dewar J."/>
            <person name="Goldberg J."/>
            <person name="Griggs A."/>
            <person name="Gujja S."/>
            <person name="Hansen M."/>
            <person name="Howarth C."/>
            <person name="Imamovic A."/>
            <person name="Ireland A."/>
            <person name="Larimer J."/>
            <person name="McCowan C."/>
            <person name="Murphy C."/>
            <person name="Pearson M."/>
            <person name="Poon T.W."/>
            <person name="Priest M."/>
            <person name="Roberts A."/>
            <person name="Saif S."/>
            <person name="Shea T."/>
            <person name="Sykes S."/>
            <person name="Wortman J."/>
            <person name="Nusbaum C."/>
            <person name="Birren B."/>
        </authorList>
    </citation>
    <scope>NUCLEOTIDE SEQUENCE [LARGE SCALE GENOMIC DNA]</scope>
    <source>
        <strain evidence="2 3">P1569</strain>
    </source>
</reference>
<evidence type="ECO:0000313" key="2">
    <source>
        <dbReference type="EMBL" id="ETI46429.1"/>
    </source>
</evidence>
<dbReference type="Proteomes" id="UP000018721">
    <property type="component" value="Unassembled WGS sequence"/>
</dbReference>
<organism evidence="2 3">
    <name type="scientific">Phytophthora nicotianae P1569</name>
    <dbReference type="NCBI Taxonomy" id="1317065"/>
    <lineage>
        <taxon>Eukaryota</taxon>
        <taxon>Sar</taxon>
        <taxon>Stramenopiles</taxon>
        <taxon>Oomycota</taxon>
        <taxon>Peronosporomycetes</taxon>
        <taxon>Peronosporales</taxon>
        <taxon>Peronosporaceae</taxon>
        <taxon>Phytophthora</taxon>
    </lineage>
</organism>
<name>V9F4L0_PHYNI</name>
<accession>V9F4L0</accession>
<feature type="compositionally biased region" description="Polar residues" evidence="1">
    <location>
        <begin position="87"/>
        <end position="111"/>
    </location>
</feature>
<dbReference type="OrthoDB" id="102624at2759"/>
<dbReference type="AlphaFoldDB" id="V9F4L0"/>
<evidence type="ECO:0008006" key="4">
    <source>
        <dbReference type="Google" id="ProtNLM"/>
    </source>
</evidence>
<dbReference type="HOGENOM" id="CLU_1006841_0_0_1"/>
<evidence type="ECO:0000256" key="1">
    <source>
        <dbReference type="SAM" id="MobiDB-lite"/>
    </source>
</evidence>